<keyword evidence="8" id="KW-1185">Reference proteome</keyword>
<keyword evidence="3" id="KW-0238">DNA-binding</keyword>
<sequence length="313" mass="32786">MFDVRKLTVFAEVARRGSMSAAATATRYTTSAVSQQITALERDLGHELFVRTPNGVRLTVVGQRLLHHVPGLLDGIAAAERDLDRAAGADSRSVRLVAFSSAAATIVPPTVARLRRALPEVDVQILVADPDDGVAVLADGDADACVVTEVAGAEPHYPGLVTAPVCDDEFLVVLPRSHRLATCVEVPLLALAHEQWIVSSATGRCPDAQVFRNSCERAGFSPEVSFESQDYATVQAMVAAGLGVSLVPALAIHSVRTDVAVRPIGGPRPSRRIAVATTDVPAPNSPVAILVGLLKTAGAGRASRLREHPAGVA</sequence>
<dbReference type="SUPFAM" id="SSF53850">
    <property type="entry name" value="Periplasmic binding protein-like II"/>
    <property type="match status" value="1"/>
</dbReference>
<dbReference type="AlphaFoldDB" id="A0A7K3LPA9"/>
<dbReference type="Proteomes" id="UP000466307">
    <property type="component" value="Unassembled WGS sequence"/>
</dbReference>
<keyword evidence="4" id="KW-0010">Activator</keyword>
<name>A0A7K3LPA9_9ACTN</name>
<dbReference type="Gene3D" id="1.10.10.10">
    <property type="entry name" value="Winged helix-like DNA-binding domain superfamily/Winged helix DNA-binding domain"/>
    <property type="match status" value="1"/>
</dbReference>
<dbReference type="InterPro" id="IPR036388">
    <property type="entry name" value="WH-like_DNA-bd_sf"/>
</dbReference>
<evidence type="ECO:0000256" key="1">
    <source>
        <dbReference type="ARBA" id="ARBA00009437"/>
    </source>
</evidence>
<evidence type="ECO:0000256" key="2">
    <source>
        <dbReference type="ARBA" id="ARBA00023015"/>
    </source>
</evidence>
<evidence type="ECO:0000313" key="8">
    <source>
        <dbReference type="Proteomes" id="UP000466307"/>
    </source>
</evidence>
<dbReference type="FunFam" id="1.10.10.10:FF:000001">
    <property type="entry name" value="LysR family transcriptional regulator"/>
    <property type="match status" value="1"/>
</dbReference>
<dbReference type="Pfam" id="PF03466">
    <property type="entry name" value="LysR_substrate"/>
    <property type="match status" value="1"/>
</dbReference>
<dbReference type="CDD" id="cd08423">
    <property type="entry name" value="PBP2_LTTR_like_6"/>
    <property type="match status" value="1"/>
</dbReference>
<dbReference type="Gene3D" id="3.40.190.10">
    <property type="entry name" value="Periplasmic binding protein-like II"/>
    <property type="match status" value="2"/>
</dbReference>
<feature type="domain" description="HTH lysR-type" evidence="6">
    <location>
        <begin position="2"/>
        <end position="59"/>
    </location>
</feature>
<comment type="similarity">
    <text evidence="1">Belongs to the LysR transcriptional regulatory family.</text>
</comment>
<evidence type="ECO:0000259" key="6">
    <source>
        <dbReference type="PROSITE" id="PS50931"/>
    </source>
</evidence>
<evidence type="ECO:0000256" key="4">
    <source>
        <dbReference type="ARBA" id="ARBA00023159"/>
    </source>
</evidence>
<dbReference type="InterPro" id="IPR005119">
    <property type="entry name" value="LysR_subst-bd"/>
</dbReference>
<organism evidence="7 8">
    <name type="scientific">Gordonia desulfuricans</name>
    <dbReference type="NCBI Taxonomy" id="89051"/>
    <lineage>
        <taxon>Bacteria</taxon>
        <taxon>Bacillati</taxon>
        <taxon>Actinomycetota</taxon>
        <taxon>Actinomycetes</taxon>
        <taxon>Mycobacteriales</taxon>
        <taxon>Gordoniaceae</taxon>
        <taxon>Gordonia</taxon>
    </lineage>
</organism>
<dbReference type="SUPFAM" id="SSF46785">
    <property type="entry name" value="Winged helix' DNA-binding domain"/>
    <property type="match status" value="1"/>
</dbReference>
<dbReference type="PROSITE" id="PS50931">
    <property type="entry name" value="HTH_LYSR"/>
    <property type="match status" value="1"/>
</dbReference>
<dbReference type="PANTHER" id="PTHR30346:SF29">
    <property type="entry name" value="LYSR SUBSTRATE-BINDING"/>
    <property type="match status" value="1"/>
</dbReference>
<dbReference type="EMBL" id="JAADZU010000028">
    <property type="protein sequence ID" value="NDK90006.1"/>
    <property type="molecule type" value="Genomic_DNA"/>
</dbReference>
<keyword evidence="5" id="KW-0804">Transcription</keyword>
<keyword evidence="2" id="KW-0805">Transcription regulation</keyword>
<dbReference type="GO" id="GO:0003700">
    <property type="term" value="F:DNA-binding transcription factor activity"/>
    <property type="evidence" value="ECO:0007669"/>
    <property type="project" value="InterPro"/>
</dbReference>
<evidence type="ECO:0000256" key="5">
    <source>
        <dbReference type="ARBA" id="ARBA00023163"/>
    </source>
</evidence>
<dbReference type="InterPro" id="IPR000847">
    <property type="entry name" value="LysR_HTH_N"/>
</dbReference>
<evidence type="ECO:0000313" key="7">
    <source>
        <dbReference type="EMBL" id="NDK90006.1"/>
    </source>
</evidence>
<dbReference type="GO" id="GO:0032993">
    <property type="term" value="C:protein-DNA complex"/>
    <property type="evidence" value="ECO:0007669"/>
    <property type="project" value="TreeGrafter"/>
</dbReference>
<comment type="caution">
    <text evidence="7">The sequence shown here is derived from an EMBL/GenBank/DDBJ whole genome shotgun (WGS) entry which is preliminary data.</text>
</comment>
<dbReference type="Pfam" id="PF00126">
    <property type="entry name" value="HTH_1"/>
    <property type="match status" value="1"/>
</dbReference>
<accession>A0A7K3LPA9</accession>
<gene>
    <name evidence="7" type="ORF">GYA93_10490</name>
</gene>
<dbReference type="GO" id="GO:0003677">
    <property type="term" value="F:DNA binding"/>
    <property type="evidence" value="ECO:0007669"/>
    <property type="project" value="UniProtKB-KW"/>
</dbReference>
<dbReference type="PANTHER" id="PTHR30346">
    <property type="entry name" value="TRANSCRIPTIONAL DUAL REGULATOR HCAR-RELATED"/>
    <property type="match status" value="1"/>
</dbReference>
<proteinExistence type="inferred from homology"/>
<reference evidence="7 8" key="1">
    <citation type="submission" date="2020-01" db="EMBL/GenBank/DDBJ databases">
        <title>Investigation of new actinobacteria for the biodesulphurisation of diesel fuel.</title>
        <authorList>
            <person name="Athi Narayanan S.M."/>
        </authorList>
    </citation>
    <scope>NUCLEOTIDE SEQUENCE [LARGE SCALE GENOMIC DNA]</scope>
    <source>
        <strain evidence="7 8">213E</strain>
    </source>
</reference>
<evidence type="ECO:0000256" key="3">
    <source>
        <dbReference type="ARBA" id="ARBA00023125"/>
    </source>
</evidence>
<dbReference type="InterPro" id="IPR036390">
    <property type="entry name" value="WH_DNA-bd_sf"/>
</dbReference>
<protein>
    <submittedName>
        <fullName evidence="7">LysR family transcriptional regulator</fullName>
    </submittedName>
</protein>